<evidence type="ECO:0000256" key="4">
    <source>
        <dbReference type="ARBA" id="ARBA00022691"/>
    </source>
</evidence>
<reference evidence="8 9" key="1">
    <citation type="submission" date="2019-06" db="EMBL/GenBank/DDBJ databases">
        <title>Draft genome sequences of 15 bacterial species constituting the stable defined intestinal microbiota of the GM15 gnotobiotic mouse model.</title>
        <authorList>
            <person name="Elie C."/>
            <person name="Mathieu A."/>
            <person name="Saliou A."/>
            <person name="Darnaud M."/>
            <person name="Leulier F."/>
            <person name="Tamellini A."/>
        </authorList>
    </citation>
    <scope>NUCLEOTIDE SEQUENCE [LARGE SCALE GENOMIC DNA]</scope>
    <source>
        <strain evidence="8 9">JM4-15</strain>
    </source>
</reference>
<dbReference type="GO" id="GO:0032259">
    <property type="term" value="P:methylation"/>
    <property type="evidence" value="ECO:0007669"/>
    <property type="project" value="UniProtKB-KW"/>
</dbReference>
<dbReference type="PRINTS" id="PR00507">
    <property type="entry name" value="N12N6MTFRASE"/>
</dbReference>
<dbReference type="GO" id="GO:0008170">
    <property type="term" value="F:N-methyltransferase activity"/>
    <property type="evidence" value="ECO:0007669"/>
    <property type="project" value="InterPro"/>
</dbReference>
<dbReference type="Gene3D" id="3.40.50.150">
    <property type="entry name" value="Vaccinia Virus protein VP39"/>
    <property type="match status" value="1"/>
</dbReference>
<evidence type="ECO:0000256" key="5">
    <source>
        <dbReference type="ARBA" id="ARBA00022747"/>
    </source>
</evidence>
<dbReference type="GO" id="GO:0009307">
    <property type="term" value="P:DNA restriction-modification system"/>
    <property type="evidence" value="ECO:0007669"/>
    <property type="project" value="UniProtKB-KW"/>
</dbReference>
<comment type="caution">
    <text evidence="8">The sequence shown here is derived from an EMBL/GenBank/DDBJ whole genome shotgun (WGS) entry which is preliminary data.</text>
</comment>
<dbReference type="InterPro" id="IPR003356">
    <property type="entry name" value="DNA_methylase_A-5"/>
</dbReference>
<dbReference type="PANTHER" id="PTHR42933:SF3">
    <property type="entry name" value="TYPE I RESTRICTION ENZYME MJAVIII METHYLASE SUBUNIT"/>
    <property type="match status" value="1"/>
</dbReference>
<evidence type="ECO:0000313" key="9">
    <source>
        <dbReference type="Proteomes" id="UP000462501"/>
    </source>
</evidence>
<dbReference type="Pfam" id="PF02384">
    <property type="entry name" value="N6_Mtase"/>
    <property type="match status" value="1"/>
</dbReference>
<dbReference type="InterPro" id="IPR051537">
    <property type="entry name" value="DNA_Adenine_Mtase"/>
</dbReference>
<keyword evidence="5" id="KW-0680">Restriction system</keyword>
<keyword evidence="3 8" id="KW-0808">Transferase</keyword>
<dbReference type="RefSeq" id="WP_162220241.1">
    <property type="nucleotide sequence ID" value="NZ_VIQT01000002.1"/>
</dbReference>
<dbReference type="InterPro" id="IPR029063">
    <property type="entry name" value="SAM-dependent_MTases_sf"/>
</dbReference>
<dbReference type="EMBL" id="VIQT01000002">
    <property type="protein sequence ID" value="NDO37758.1"/>
    <property type="molecule type" value="Genomic_DNA"/>
</dbReference>
<dbReference type="SUPFAM" id="SSF53335">
    <property type="entry name" value="S-adenosyl-L-methionine-dependent methyltransferases"/>
    <property type="match status" value="1"/>
</dbReference>
<evidence type="ECO:0000313" key="8">
    <source>
        <dbReference type="EMBL" id="NDO37758.1"/>
    </source>
</evidence>
<keyword evidence="2 8" id="KW-0489">Methyltransferase</keyword>
<evidence type="ECO:0000256" key="6">
    <source>
        <dbReference type="ARBA" id="ARBA00047942"/>
    </source>
</evidence>
<keyword evidence="4" id="KW-0949">S-adenosyl-L-methionine</keyword>
<name>A0A845SSC7_9FIRM</name>
<proteinExistence type="predicted"/>
<dbReference type="AlphaFoldDB" id="A0A845SSC7"/>
<evidence type="ECO:0000256" key="3">
    <source>
        <dbReference type="ARBA" id="ARBA00022679"/>
    </source>
</evidence>
<sequence>MKSQRIRSAFTRKISQLTGKYMNWQIWRDFVIMSATSISNSIDLTHFEERNDLYGKTAAQYTPEELSKFVELLVDTVSALRTNPDQDFLGDVYMELGLNNHWKGQFFTPYSICKMMGAMSMGNGEKLVEQIHQQGYITVNDPACGAGATLIAAGNAIERALYEAKSPLHWQDHVVMVAQDIDYIVGLMCYIQLSILGCAGIVKIGDSLSDPIHSGDDLTNYWFTPAYISLISKSLIDEETKH</sequence>
<dbReference type="GO" id="GO:0003677">
    <property type="term" value="F:DNA binding"/>
    <property type="evidence" value="ECO:0007669"/>
    <property type="project" value="InterPro"/>
</dbReference>
<comment type="catalytic activity">
    <reaction evidence="6">
        <text>a 2'-deoxyadenosine in DNA + S-adenosyl-L-methionine = an N(6)-methyl-2'-deoxyadenosine in DNA + S-adenosyl-L-homocysteine + H(+)</text>
        <dbReference type="Rhea" id="RHEA:15197"/>
        <dbReference type="Rhea" id="RHEA-COMP:12418"/>
        <dbReference type="Rhea" id="RHEA-COMP:12419"/>
        <dbReference type="ChEBI" id="CHEBI:15378"/>
        <dbReference type="ChEBI" id="CHEBI:57856"/>
        <dbReference type="ChEBI" id="CHEBI:59789"/>
        <dbReference type="ChEBI" id="CHEBI:90615"/>
        <dbReference type="ChEBI" id="CHEBI:90616"/>
        <dbReference type="EC" id="2.1.1.72"/>
    </reaction>
</comment>
<dbReference type="GO" id="GO:0009007">
    <property type="term" value="F:site-specific DNA-methyltransferase (adenine-specific) activity"/>
    <property type="evidence" value="ECO:0007669"/>
    <property type="project" value="UniProtKB-EC"/>
</dbReference>
<evidence type="ECO:0000256" key="1">
    <source>
        <dbReference type="ARBA" id="ARBA00011900"/>
    </source>
</evidence>
<evidence type="ECO:0000256" key="2">
    <source>
        <dbReference type="ARBA" id="ARBA00022603"/>
    </source>
</evidence>
<dbReference type="Proteomes" id="UP000462501">
    <property type="component" value="Unassembled WGS sequence"/>
</dbReference>
<evidence type="ECO:0000259" key="7">
    <source>
        <dbReference type="Pfam" id="PF02384"/>
    </source>
</evidence>
<gene>
    <name evidence="8" type="ORF">FMM72_00595</name>
</gene>
<dbReference type="PANTHER" id="PTHR42933">
    <property type="entry name" value="SLR6095 PROTEIN"/>
    <property type="match status" value="1"/>
</dbReference>
<accession>A0A845SSC7</accession>
<organism evidence="8 9">
    <name type="scientific">Anaerotruncus colihominis</name>
    <dbReference type="NCBI Taxonomy" id="169435"/>
    <lineage>
        <taxon>Bacteria</taxon>
        <taxon>Bacillati</taxon>
        <taxon>Bacillota</taxon>
        <taxon>Clostridia</taxon>
        <taxon>Eubacteriales</taxon>
        <taxon>Oscillospiraceae</taxon>
        <taxon>Anaerotruncus</taxon>
    </lineage>
</organism>
<protein>
    <recommendedName>
        <fullName evidence="1">site-specific DNA-methyltransferase (adenine-specific)</fullName>
        <ecNumber evidence="1">2.1.1.72</ecNumber>
    </recommendedName>
</protein>
<dbReference type="EC" id="2.1.1.72" evidence="1"/>
<feature type="domain" description="DNA methylase adenine-specific" evidence="7">
    <location>
        <begin position="86"/>
        <end position="216"/>
    </location>
</feature>